<dbReference type="EMBL" id="CP088295">
    <property type="protein sequence ID" value="UUY06259.1"/>
    <property type="molecule type" value="Genomic_DNA"/>
</dbReference>
<sequence>MSRILIASAAALAAIGGAAAPASASKSLLGSLPGATGSTLKSATGAVGQAAPAATDSLATGDVSSTLKAAEDAVGTITPGGDCDQAMSQPFARWGDNANYTLVPGGDFEGTLDGWAVSGGATIVEDNEPWKVTAASDHRALYLPKGASVVTPPLCAGLTHPTARLFTKGGKLPFLAGARVEILYPNEDGILAGATLGVVMPNRDWKPTHQILTLSGLPLLTGGTLALRITAQGAPITIDDVYVDPVRRR</sequence>
<gene>
    <name evidence="2" type="ORF">LRS13_12350</name>
</gene>
<evidence type="ECO:0000313" key="3">
    <source>
        <dbReference type="Proteomes" id="UP001058860"/>
    </source>
</evidence>
<evidence type="ECO:0000256" key="1">
    <source>
        <dbReference type="SAM" id="SignalP"/>
    </source>
</evidence>
<evidence type="ECO:0000313" key="2">
    <source>
        <dbReference type="EMBL" id="UUY06259.1"/>
    </source>
</evidence>
<accession>A0ABY5PNU3</accession>
<name>A0ABY5PNU3_9ACTN</name>
<protein>
    <submittedName>
        <fullName evidence="2">Uncharacterized protein</fullName>
    </submittedName>
</protein>
<reference evidence="3" key="1">
    <citation type="submission" date="2021-11" db="EMBL/GenBank/DDBJ databases">
        <title>Cultivation dependent microbiological survey of springs from the worlds oldest radium mine currently devoted to the extraction of radon-saturated water.</title>
        <authorList>
            <person name="Kapinusova G."/>
            <person name="Smrhova T."/>
            <person name="Strejcek M."/>
            <person name="Suman J."/>
            <person name="Jani K."/>
            <person name="Pajer P."/>
            <person name="Uhlik O."/>
        </authorList>
    </citation>
    <scope>NUCLEOTIDE SEQUENCE [LARGE SCALE GENOMIC DNA]</scope>
    <source>
        <strain evidence="3">J379</strain>
    </source>
</reference>
<keyword evidence="3" id="KW-1185">Reference proteome</keyword>
<feature type="chain" id="PRO_5046093571" evidence="1">
    <location>
        <begin position="25"/>
        <end position="249"/>
    </location>
</feature>
<keyword evidence="1" id="KW-0732">Signal</keyword>
<dbReference type="Proteomes" id="UP001058860">
    <property type="component" value="Chromosome"/>
</dbReference>
<dbReference type="RefSeq" id="WP_353866685.1">
    <property type="nucleotide sequence ID" value="NZ_CP088295.1"/>
</dbReference>
<feature type="signal peptide" evidence="1">
    <location>
        <begin position="1"/>
        <end position="24"/>
    </location>
</feature>
<proteinExistence type="predicted"/>
<organism evidence="2 3">
    <name type="scientific">Svornostia abyssi</name>
    <dbReference type="NCBI Taxonomy" id="2898438"/>
    <lineage>
        <taxon>Bacteria</taxon>
        <taxon>Bacillati</taxon>
        <taxon>Actinomycetota</taxon>
        <taxon>Thermoleophilia</taxon>
        <taxon>Solirubrobacterales</taxon>
        <taxon>Baekduiaceae</taxon>
        <taxon>Svornostia</taxon>
    </lineage>
</organism>